<dbReference type="Proteomes" id="UP001221757">
    <property type="component" value="Unassembled WGS sequence"/>
</dbReference>
<protein>
    <submittedName>
        <fullName evidence="1">Uncharacterized protein</fullName>
    </submittedName>
</protein>
<sequence>MHLAFENTAPNMVKHWSGQFKGLDSGAEDYEISAETWELIWQETADAIRHIPADFVRVLGKNPSYFTAEAWCFWIVYLAPVLLRGRFRHQKYYDHACQFSEIVKRCIAFEITYTQIDHLEENIIDWVQKYEEYYYQYDEARLSACPLTIHGWLHVADDIRFCGPSWATWTFWMERYCGYLQSGLRSRRFPWANLNNRVLHTVYLEQLGARYDLEDELSTYRARNKSTLSRSEKIYEDCSYNSQSTGDVADPVLKKTRKTIQPRLPEVMPRWGKMRVVDGDSIRSASACATESTDVTERNMSFVRYEIQVQDEDDAWIPRVFYGRLEEILVCKLPQDPFWAYMSDTTRLLAVITPCLTLGKDATKEVAFYTLMSAPIVTDLATIVAVIGRVQSRGDWLIIDRSGGLLHPEFVAGEE</sequence>
<evidence type="ECO:0000313" key="2">
    <source>
        <dbReference type="Proteomes" id="UP001221757"/>
    </source>
</evidence>
<dbReference type="EMBL" id="JARKIE010000076">
    <property type="protein sequence ID" value="KAJ7688852.1"/>
    <property type="molecule type" value="Genomic_DNA"/>
</dbReference>
<dbReference type="AlphaFoldDB" id="A0AAD7DDC7"/>
<dbReference type="PANTHER" id="PTHR46579">
    <property type="entry name" value="F5/8 TYPE C DOMAIN-CONTAINING PROTEIN-RELATED"/>
    <property type="match status" value="1"/>
</dbReference>
<evidence type="ECO:0000313" key="1">
    <source>
        <dbReference type="EMBL" id="KAJ7688852.1"/>
    </source>
</evidence>
<proteinExistence type="predicted"/>
<organism evidence="1 2">
    <name type="scientific">Mycena rosella</name>
    <name type="common">Pink bonnet</name>
    <name type="synonym">Agaricus rosellus</name>
    <dbReference type="NCBI Taxonomy" id="1033263"/>
    <lineage>
        <taxon>Eukaryota</taxon>
        <taxon>Fungi</taxon>
        <taxon>Dikarya</taxon>
        <taxon>Basidiomycota</taxon>
        <taxon>Agaricomycotina</taxon>
        <taxon>Agaricomycetes</taxon>
        <taxon>Agaricomycetidae</taxon>
        <taxon>Agaricales</taxon>
        <taxon>Marasmiineae</taxon>
        <taxon>Mycenaceae</taxon>
        <taxon>Mycena</taxon>
    </lineage>
</organism>
<dbReference type="PANTHER" id="PTHR46579:SF1">
    <property type="entry name" value="F5_8 TYPE C DOMAIN-CONTAINING PROTEIN"/>
    <property type="match status" value="1"/>
</dbReference>
<gene>
    <name evidence="1" type="ORF">B0H17DRAFT_1160246</name>
</gene>
<reference evidence="1" key="1">
    <citation type="submission" date="2023-03" db="EMBL/GenBank/DDBJ databases">
        <title>Massive genome expansion in bonnet fungi (Mycena s.s.) driven by repeated elements and novel gene families across ecological guilds.</title>
        <authorList>
            <consortium name="Lawrence Berkeley National Laboratory"/>
            <person name="Harder C.B."/>
            <person name="Miyauchi S."/>
            <person name="Viragh M."/>
            <person name="Kuo A."/>
            <person name="Thoen E."/>
            <person name="Andreopoulos B."/>
            <person name="Lu D."/>
            <person name="Skrede I."/>
            <person name="Drula E."/>
            <person name="Henrissat B."/>
            <person name="Morin E."/>
            <person name="Kohler A."/>
            <person name="Barry K."/>
            <person name="LaButti K."/>
            <person name="Morin E."/>
            <person name="Salamov A."/>
            <person name="Lipzen A."/>
            <person name="Mereny Z."/>
            <person name="Hegedus B."/>
            <person name="Baldrian P."/>
            <person name="Stursova M."/>
            <person name="Weitz H."/>
            <person name="Taylor A."/>
            <person name="Grigoriev I.V."/>
            <person name="Nagy L.G."/>
            <person name="Martin F."/>
            <person name="Kauserud H."/>
        </authorList>
    </citation>
    <scope>NUCLEOTIDE SEQUENCE</scope>
    <source>
        <strain evidence="1">CBHHK067</strain>
    </source>
</reference>
<name>A0AAD7DDC7_MYCRO</name>
<accession>A0AAD7DDC7</accession>
<comment type="caution">
    <text evidence="1">The sequence shown here is derived from an EMBL/GenBank/DDBJ whole genome shotgun (WGS) entry which is preliminary data.</text>
</comment>
<keyword evidence="2" id="KW-1185">Reference proteome</keyword>